<gene>
    <name evidence="8" type="ORF">SAMN04487894_12119</name>
</gene>
<dbReference type="Proteomes" id="UP000198757">
    <property type="component" value="Unassembled WGS sequence"/>
</dbReference>
<accession>A0A1G7A5J3</accession>
<evidence type="ECO:0000313" key="8">
    <source>
        <dbReference type="EMBL" id="SDE10119.1"/>
    </source>
</evidence>
<evidence type="ECO:0000256" key="5">
    <source>
        <dbReference type="ARBA" id="ARBA00023237"/>
    </source>
</evidence>
<sequence length="633" mass="71305">MNINIKRNLWLLLAIGFSTSSCKKFLDIVPDNLPQIKNAFTIRQEAEKYLVTCYSYLPLESSTVSNPAFLGGDEMSTPLSSRYNDYAMNLPRGNQNVVNPYFNYWDGIGVPSMFNAIRDCNVFIENMSDLGKVPDIGLDERSRWIGEAMFLKAYYHFLLLRAYGPIPITDINIPVDAPADQFRVKRRPVDEVVNYIAALYDSAAARLPNVVFDRINELGRVTRPAALAMKAKALVLGASPLFNGNSDYVNFKNNDGALLVSTAFDAAKWKRAATACKEAILACEQNNIKLYTYPGANFPLTDSIKRQLSIRASVTDDDWNEELIWGQSVNGTTTLQRITAGHFDLNNGGNTTAIADQGPTYKVTQFFYSSNGVPINEDKILNFSNPSSLKIAGDADRFYITKGYTSARINFDREPRYYASLGFDGGIWYQLSSLSDQTTLRLETRSGGKSTGTPLPMTAYFAKKFTNLKFTWGTNTTSVVQYPWPTMRLADLYLLYAEALNESDGPVDEVHAYLDLIRARAGLKTVKESWSNYSSNPTKYTTKEGMRSIIRQERSAELALEGSRFWDLRRWKTAATELNGNVQGWDGTQSDPALYYRLTTYWAQRFVSPRDYLWPISENNLLVNENLVQNPGW</sequence>
<dbReference type="EMBL" id="FMZO01000021">
    <property type="protein sequence ID" value="SDE10119.1"/>
    <property type="molecule type" value="Genomic_DNA"/>
</dbReference>
<organism evidence="8 9">
    <name type="scientific">Niabella drilacis (strain DSM 25811 / CCM 8410 / CCUG 62505 / LMG 26954 / E90)</name>
    <dbReference type="NCBI Taxonomy" id="1285928"/>
    <lineage>
        <taxon>Bacteria</taxon>
        <taxon>Pseudomonadati</taxon>
        <taxon>Bacteroidota</taxon>
        <taxon>Chitinophagia</taxon>
        <taxon>Chitinophagales</taxon>
        <taxon>Chitinophagaceae</taxon>
        <taxon>Niabella</taxon>
    </lineage>
</organism>
<dbReference type="InterPro" id="IPR012944">
    <property type="entry name" value="SusD_RagB_dom"/>
</dbReference>
<dbReference type="PROSITE" id="PS51257">
    <property type="entry name" value="PROKAR_LIPOPROTEIN"/>
    <property type="match status" value="1"/>
</dbReference>
<dbReference type="Pfam" id="PF07980">
    <property type="entry name" value="SusD_RagB"/>
    <property type="match status" value="1"/>
</dbReference>
<dbReference type="SUPFAM" id="SSF48452">
    <property type="entry name" value="TPR-like"/>
    <property type="match status" value="1"/>
</dbReference>
<dbReference type="GO" id="GO:0009279">
    <property type="term" value="C:cell outer membrane"/>
    <property type="evidence" value="ECO:0007669"/>
    <property type="project" value="UniProtKB-SubCell"/>
</dbReference>
<evidence type="ECO:0000313" key="9">
    <source>
        <dbReference type="Proteomes" id="UP000198757"/>
    </source>
</evidence>
<feature type="domain" description="RagB/SusD" evidence="6">
    <location>
        <begin position="322"/>
        <end position="633"/>
    </location>
</feature>
<dbReference type="Gene3D" id="1.25.40.390">
    <property type="match status" value="1"/>
</dbReference>
<dbReference type="AlphaFoldDB" id="A0A1G7A5J3"/>
<evidence type="ECO:0000256" key="1">
    <source>
        <dbReference type="ARBA" id="ARBA00004442"/>
    </source>
</evidence>
<dbReference type="Pfam" id="PF14322">
    <property type="entry name" value="SusD-like_3"/>
    <property type="match status" value="1"/>
</dbReference>
<proteinExistence type="inferred from homology"/>
<evidence type="ECO:0000259" key="6">
    <source>
        <dbReference type="Pfam" id="PF07980"/>
    </source>
</evidence>
<comment type="similarity">
    <text evidence="2">Belongs to the SusD family.</text>
</comment>
<evidence type="ECO:0000256" key="3">
    <source>
        <dbReference type="ARBA" id="ARBA00022729"/>
    </source>
</evidence>
<reference evidence="9" key="1">
    <citation type="submission" date="2016-10" db="EMBL/GenBank/DDBJ databases">
        <authorList>
            <person name="Varghese N."/>
            <person name="Submissions S."/>
        </authorList>
    </citation>
    <scope>NUCLEOTIDE SEQUENCE [LARGE SCALE GENOMIC DNA]</scope>
    <source>
        <strain evidence="9">DSM 25811 / CCM 8410 / LMG 26954 / E90</strain>
    </source>
</reference>
<evidence type="ECO:0000256" key="4">
    <source>
        <dbReference type="ARBA" id="ARBA00023136"/>
    </source>
</evidence>
<dbReference type="RefSeq" id="WP_090392957.1">
    <property type="nucleotide sequence ID" value="NZ_FMZO01000021.1"/>
</dbReference>
<evidence type="ECO:0000256" key="2">
    <source>
        <dbReference type="ARBA" id="ARBA00006275"/>
    </source>
</evidence>
<keyword evidence="3" id="KW-0732">Signal</keyword>
<feature type="domain" description="SusD-like N-terminal" evidence="7">
    <location>
        <begin position="24"/>
        <end position="232"/>
    </location>
</feature>
<dbReference type="STRING" id="1285928.SAMN04487894_12119"/>
<dbReference type="InterPro" id="IPR033985">
    <property type="entry name" value="SusD-like_N"/>
</dbReference>
<keyword evidence="5" id="KW-0998">Cell outer membrane</keyword>
<protein>
    <submittedName>
        <fullName evidence="8">Starch-binding associating with outer membrane</fullName>
    </submittedName>
</protein>
<name>A0A1G7A5J3_NIADE</name>
<comment type="subcellular location">
    <subcellularLocation>
        <location evidence="1">Cell outer membrane</location>
    </subcellularLocation>
</comment>
<dbReference type="OrthoDB" id="608091at2"/>
<evidence type="ECO:0000259" key="7">
    <source>
        <dbReference type="Pfam" id="PF14322"/>
    </source>
</evidence>
<keyword evidence="4" id="KW-0472">Membrane</keyword>
<keyword evidence="9" id="KW-1185">Reference proteome</keyword>
<dbReference type="InterPro" id="IPR011990">
    <property type="entry name" value="TPR-like_helical_dom_sf"/>
</dbReference>